<accession>A0A511D9W0</accession>
<dbReference type="RefSeq" id="WP_147102341.1">
    <property type="nucleotide sequence ID" value="NZ_BJVJ01000003.1"/>
</dbReference>
<keyword evidence="4" id="KW-1185">Reference proteome</keyword>
<dbReference type="Proteomes" id="UP000321685">
    <property type="component" value="Unassembled WGS sequence"/>
</dbReference>
<keyword evidence="2" id="KW-0560">Oxidoreductase</keyword>
<protein>
    <submittedName>
        <fullName evidence="3">Ketoreductase</fullName>
    </submittedName>
</protein>
<dbReference type="InterPro" id="IPR002347">
    <property type="entry name" value="SDR_fam"/>
</dbReference>
<dbReference type="GO" id="GO:0016491">
    <property type="term" value="F:oxidoreductase activity"/>
    <property type="evidence" value="ECO:0007669"/>
    <property type="project" value="UniProtKB-KW"/>
</dbReference>
<dbReference type="InterPro" id="IPR020904">
    <property type="entry name" value="Sc_DH/Rdtase_CS"/>
</dbReference>
<dbReference type="AlphaFoldDB" id="A0A511D9W0"/>
<evidence type="ECO:0000256" key="2">
    <source>
        <dbReference type="ARBA" id="ARBA00023002"/>
    </source>
</evidence>
<organism evidence="3 4">
    <name type="scientific">Pseudonocardia sulfidoxydans NBRC 16205</name>
    <dbReference type="NCBI Taxonomy" id="1223511"/>
    <lineage>
        <taxon>Bacteria</taxon>
        <taxon>Bacillati</taxon>
        <taxon>Actinomycetota</taxon>
        <taxon>Actinomycetes</taxon>
        <taxon>Pseudonocardiales</taxon>
        <taxon>Pseudonocardiaceae</taxon>
        <taxon>Pseudonocardia</taxon>
    </lineage>
</organism>
<dbReference type="CDD" id="cd05233">
    <property type="entry name" value="SDR_c"/>
    <property type="match status" value="1"/>
</dbReference>
<sequence>MKEIAGTSVLVTGGGSGIGEGVARLFVARGARVTISGRREDKIRKVADDIGAGCNAVAGDVTVPADRERMLAAAIEHGGGLDTLVNAAGNMYRGKIDELDERQMLDLYHANVVGPVQLTGLAMPALRERSGSVVVFGSVHTQRAFPGASPYAATKGALEALTGVLAAELGPQGVRINCIRPGGVYTEINERAGLGTPEEAQARLAGLAAAHAIGRIGTTEEVAEAVAYLAEAEWATGSILTIDGGLSLGVTND</sequence>
<dbReference type="PRINTS" id="PR00080">
    <property type="entry name" value="SDRFAMILY"/>
</dbReference>
<dbReference type="FunFam" id="3.40.50.720:FF:000084">
    <property type="entry name" value="Short-chain dehydrogenase reductase"/>
    <property type="match status" value="1"/>
</dbReference>
<dbReference type="EMBL" id="BJVJ01000003">
    <property type="protein sequence ID" value="GEL21605.1"/>
    <property type="molecule type" value="Genomic_DNA"/>
</dbReference>
<dbReference type="PRINTS" id="PR00081">
    <property type="entry name" value="GDHRDH"/>
</dbReference>
<dbReference type="OrthoDB" id="9803333at2"/>
<dbReference type="Pfam" id="PF13561">
    <property type="entry name" value="adh_short_C2"/>
    <property type="match status" value="1"/>
</dbReference>
<dbReference type="PROSITE" id="PS00061">
    <property type="entry name" value="ADH_SHORT"/>
    <property type="match status" value="1"/>
</dbReference>
<dbReference type="PANTHER" id="PTHR43975:SF2">
    <property type="entry name" value="EG:BACR7A4.14 PROTEIN-RELATED"/>
    <property type="match status" value="1"/>
</dbReference>
<comment type="caution">
    <text evidence="3">The sequence shown here is derived from an EMBL/GenBank/DDBJ whole genome shotgun (WGS) entry which is preliminary data.</text>
</comment>
<gene>
    <name evidence="3" type="ORF">PSU4_05590</name>
</gene>
<dbReference type="PANTHER" id="PTHR43975">
    <property type="entry name" value="ZGC:101858"/>
    <property type="match status" value="1"/>
</dbReference>
<proteinExistence type="inferred from homology"/>
<dbReference type="SUPFAM" id="SSF51735">
    <property type="entry name" value="NAD(P)-binding Rossmann-fold domains"/>
    <property type="match status" value="1"/>
</dbReference>
<evidence type="ECO:0000313" key="4">
    <source>
        <dbReference type="Proteomes" id="UP000321685"/>
    </source>
</evidence>
<reference evidence="3 4" key="1">
    <citation type="submission" date="2019-07" db="EMBL/GenBank/DDBJ databases">
        <title>Whole genome shotgun sequence of Pseudonocardia sulfidoxydans NBRC 16205.</title>
        <authorList>
            <person name="Hosoyama A."/>
            <person name="Uohara A."/>
            <person name="Ohji S."/>
            <person name="Ichikawa N."/>
        </authorList>
    </citation>
    <scope>NUCLEOTIDE SEQUENCE [LARGE SCALE GENOMIC DNA]</scope>
    <source>
        <strain evidence="3 4">NBRC 16205</strain>
    </source>
</reference>
<dbReference type="Gene3D" id="3.40.50.720">
    <property type="entry name" value="NAD(P)-binding Rossmann-like Domain"/>
    <property type="match status" value="1"/>
</dbReference>
<evidence type="ECO:0000256" key="1">
    <source>
        <dbReference type="ARBA" id="ARBA00006484"/>
    </source>
</evidence>
<dbReference type="InterPro" id="IPR036291">
    <property type="entry name" value="NAD(P)-bd_dom_sf"/>
</dbReference>
<evidence type="ECO:0000313" key="3">
    <source>
        <dbReference type="EMBL" id="GEL21605.1"/>
    </source>
</evidence>
<comment type="similarity">
    <text evidence="1">Belongs to the short-chain dehydrogenases/reductases (SDR) family.</text>
</comment>
<name>A0A511D9W0_9PSEU</name>